<dbReference type="OrthoDB" id="2152029at2759"/>
<sequence length="359" mass="40277">MISLKFLALLFLLPSKLLYQTILYFTVGSNFACKDIKTLLHSVASNHILDYVAASDLIGVSGRKVTIDQTLAGVKKTLTTEGHLPSNFGKMYLGSKHGRSHWIVEAPDRTTADPVVLYLHGGGFLFPTFDTQLKALVHIHRGLQNDRLSILLVDYSLSPEVLFPGAINQVAHIFHKLVVQEGNTNIWLMGDSAGGNMCVVLLKHIHSPINAITTVIPERFRPRGAILISPWLNLDPKPVGSYLRNAKTDILTFGMYRIFSEMYHPDTQLRRTLPISPFYSQSSDWEGVLPGMLLVLGGESEVIVDELLRWVEIAKIDRSSLGIQPRGMHDEFMLYTETFESYKESYAYTAITKFLKDNL</sequence>
<organism evidence="3 4">
    <name type="scientific">Babjeviella inositovora NRRL Y-12698</name>
    <dbReference type="NCBI Taxonomy" id="984486"/>
    <lineage>
        <taxon>Eukaryota</taxon>
        <taxon>Fungi</taxon>
        <taxon>Dikarya</taxon>
        <taxon>Ascomycota</taxon>
        <taxon>Saccharomycotina</taxon>
        <taxon>Pichiomycetes</taxon>
        <taxon>Serinales incertae sedis</taxon>
        <taxon>Babjeviella</taxon>
    </lineage>
</organism>
<evidence type="ECO:0000313" key="4">
    <source>
        <dbReference type="Proteomes" id="UP000094336"/>
    </source>
</evidence>
<gene>
    <name evidence="3" type="ORF">BABINDRAFT_160387</name>
</gene>
<dbReference type="RefSeq" id="XP_018986279.1">
    <property type="nucleotide sequence ID" value="XM_019128202.1"/>
</dbReference>
<keyword evidence="4" id="KW-1185">Reference proteome</keyword>
<dbReference type="PANTHER" id="PTHR48081:SF31">
    <property type="entry name" value="STERYL ACETYL HYDROLASE MUG81-RELATED"/>
    <property type="match status" value="1"/>
</dbReference>
<dbReference type="InterPro" id="IPR050300">
    <property type="entry name" value="GDXG_lipolytic_enzyme"/>
</dbReference>
<protein>
    <recommendedName>
        <fullName evidence="5">Alpha/beta hydrolase fold-3 domain-containing protein</fullName>
    </recommendedName>
</protein>
<feature type="chain" id="PRO_5009134389" description="Alpha/beta hydrolase fold-3 domain-containing protein" evidence="2">
    <location>
        <begin position="20"/>
        <end position="359"/>
    </location>
</feature>
<dbReference type="STRING" id="984486.A0A1E3QTE8"/>
<dbReference type="Gene3D" id="3.40.50.1820">
    <property type="entry name" value="alpha/beta hydrolase"/>
    <property type="match status" value="1"/>
</dbReference>
<feature type="signal peptide" evidence="2">
    <location>
        <begin position="1"/>
        <end position="19"/>
    </location>
</feature>
<dbReference type="GeneID" id="30146055"/>
<dbReference type="PANTHER" id="PTHR48081">
    <property type="entry name" value="AB HYDROLASE SUPERFAMILY PROTEIN C4A8.06C"/>
    <property type="match status" value="1"/>
</dbReference>
<dbReference type="EMBL" id="KV454428">
    <property type="protein sequence ID" value="ODQ80951.1"/>
    <property type="molecule type" value="Genomic_DNA"/>
</dbReference>
<dbReference type="SUPFAM" id="SSF53474">
    <property type="entry name" value="alpha/beta-Hydrolases"/>
    <property type="match status" value="1"/>
</dbReference>
<name>A0A1E3QTE8_9ASCO</name>
<evidence type="ECO:0008006" key="5">
    <source>
        <dbReference type="Google" id="ProtNLM"/>
    </source>
</evidence>
<evidence type="ECO:0000256" key="1">
    <source>
        <dbReference type="ARBA" id="ARBA00022801"/>
    </source>
</evidence>
<dbReference type="GO" id="GO:0016787">
    <property type="term" value="F:hydrolase activity"/>
    <property type="evidence" value="ECO:0007669"/>
    <property type="project" value="UniProtKB-KW"/>
</dbReference>
<evidence type="ECO:0000313" key="3">
    <source>
        <dbReference type="EMBL" id="ODQ80951.1"/>
    </source>
</evidence>
<keyword evidence="2" id="KW-0732">Signal</keyword>
<evidence type="ECO:0000256" key="2">
    <source>
        <dbReference type="SAM" id="SignalP"/>
    </source>
</evidence>
<dbReference type="InterPro" id="IPR019436">
    <property type="entry name" value="Say1-like"/>
</dbReference>
<proteinExistence type="predicted"/>
<dbReference type="Pfam" id="PF10340">
    <property type="entry name" value="Say1_Mug180"/>
    <property type="match status" value="1"/>
</dbReference>
<dbReference type="Proteomes" id="UP000094336">
    <property type="component" value="Unassembled WGS sequence"/>
</dbReference>
<dbReference type="AlphaFoldDB" id="A0A1E3QTE8"/>
<accession>A0A1E3QTE8</accession>
<dbReference type="InterPro" id="IPR029058">
    <property type="entry name" value="AB_hydrolase_fold"/>
</dbReference>
<reference evidence="4" key="1">
    <citation type="submission" date="2016-05" db="EMBL/GenBank/DDBJ databases">
        <title>Comparative genomics of biotechnologically important yeasts.</title>
        <authorList>
            <consortium name="DOE Joint Genome Institute"/>
            <person name="Riley R."/>
            <person name="Haridas S."/>
            <person name="Wolfe K.H."/>
            <person name="Lopes M.R."/>
            <person name="Hittinger C.T."/>
            <person name="Goker M."/>
            <person name="Salamov A."/>
            <person name="Wisecaver J."/>
            <person name="Long T.M."/>
            <person name="Aerts A.L."/>
            <person name="Barry K."/>
            <person name="Choi C."/>
            <person name="Clum A."/>
            <person name="Coughlan A.Y."/>
            <person name="Deshpande S."/>
            <person name="Douglass A.P."/>
            <person name="Hanson S.J."/>
            <person name="Klenk H.-P."/>
            <person name="Labutti K."/>
            <person name="Lapidus A."/>
            <person name="Lindquist E."/>
            <person name="Lipzen A."/>
            <person name="Meier-Kolthoff J.P."/>
            <person name="Ohm R.A."/>
            <person name="Otillar R.P."/>
            <person name="Pangilinan J."/>
            <person name="Peng Y."/>
            <person name="Rokas A."/>
            <person name="Rosa C.A."/>
            <person name="Scheuner C."/>
            <person name="Sibirny A.A."/>
            <person name="Slot J.C."/>
            <person name="Stielow J.B."/>
            <person name="Sun H."/>
            <person name="Kurtzman C.P."/>
            <person name="Blackwell M."/>
            <person name="Grigoriev I.V."/>
            <person name="Jeffries T.W."/>
        </authorList>
    </citation>
    <scope>NUCLEOTIDE SEQUENCE [LARGE SCALE GENOMIC DNA]</scope>
    <source>
        <strain evidence="4">NRRL Y-12698</strain>
    </source>
</reference>
<keyword evidence="1" id="KW-0378">Hydrolase</keyword>